<reference evidence="10 11" key="1">
    <citation type="journal article" date="2016" name="Genome Biol. Evol.">
        <title>Divergent and convergent evolution of fungal pathogenicity.</title>
        <authorList>
            <person name="Shang Y."/>
            <person name="Xiao G."/>
            <person name="Zheng P."/>
            <person name="Cen K."/>
            <person name="Zhan S."/>
            <person name="Wang C."/>
        </authorList>
    </citation>
    <scope>NUCLEOTIDE SEQUENCE [LARGE SCALE GENOMIC DNA]</scope>
    <source>
        <strain evidence="10 11">RCEF 1005</strain>
    </source>
</reference>
<organism evidence="10 11">
    <name type="scientific">Akanthomyces lecanii RCEF 1005</name>
    <dbReference type="NCBI Taxonomy" id="1081108"/>
    <lineage>
        <taxon>Eukaryota</taxon>
        <taxon>Fungi</taxon>
        <taxon>Dikarya</taxon>
        <taxon>Ascomycota</taxon>
        <taxon>Pezizomycotina</taxon>
        <taxon>Sordariomycetes</taxon>
        <taxon>Hypocreomycetidae</taxon>
        <taxon>Hypocreales</taxon>
        <taxon>Cordycipitaceae</taxon>
        <taxon>Akanthomyces</taxon>
        <taxon>Cordyceps confragosa</taxon>
    </lineage>
</organism>
<keyword evidence="6 7" id="KW-0482">Metalloprotease</keyword>
<dbReference type="GO" id="GO:0046872">
    <property type="term" value="F:metal ion binding"/>
    <property type="evidence" value="ECO:0007669"/>
    <property type="project" value="UniProtKB-UniRule"/>
</dbReference>
<gene>
    <name evidence="10" type="ORF">LEL_03736</name>
</gene>
<evidence type="ECO:0000313" key="11">
    <source>
        <dbReference type="Proteomes" id="UP000076881"/>
    </source>
</evidence>
<evidence type="ECO:0000256" key="2">
    <source>
        <dbReference type="ARBA" id="ARBA00022670"/>
    </source>
</evidence>
<dbReference type="PANTHER" id="PTHR11804">
    <property type="entry name" value="PROTEASE M3 THIMET OLIGOPEPTIDASE-RELATED"/>
    <property type="match status" value="1"/>
</dbReference>
<keyword evidence="4 7" id="KW-0378">Hydrolase</keyword>
<dbReference type="FunFam" id="3.40.390.10:FF:000006">
    <property type="entry name" value="Thimet oligopeptidase 1"/>
    <property type="match status" value="1"/>
</dbReference>
<dbReference type="Gene3D" id="3.40.390.10">
    <property type="entry name" value="Collagenase (Catalytic Domain)"/>
    <property type="match status" value="1"/>
</dbReference>
<dbReference type="EMBL" id="AZHF01000002">
    <property type="protein sequence ID" value="OAA80250.1"/>
    <property type="molecule type" value="Genomic_DNA"/>
</dbReference>
<dbReference type="SUPFAM" id="SSF55486">
    <property type="entry name" value="Metalloproteases ('zincins'), catalytic domain"/>
    <property type="match status" value="1"/>
</dbReference>
<evidence type="ECO:0000259" key="9">
    <source>
        <dbReference type="Pfam" id="PF01432"/>
    </source>
</evidence>
<evidence type="ECO:0000313" key="10">
    <source>
        <dbReference type="EMBL" id="OAA80250.1"/>
    </source>
</evidence>
<feature type="domain" description="Peptidase M3A/M3B catalytic" evidence="9">
    <location>
        <begin position="222"/>
        <end position="716"/>
    </location>
</feature>
<dbReference type="Proteomes" id="UP000076881">
    <property type="component" value="Unassembled WGS sequence"/>
</dbReference>
<keyword evidence="2 7" id="KW-0645">Protease</keyword>
<dbReference type="CDD" id="cd06455">
    <property type="entry name" value="M3A_TOP"/>
    <property type="match status" value="1"/>
</dbReference>
<dbReference type="InterPro" id="IPR045090">
    <property type="entry name" value="Pept_M3A_M3B"/>
</dbReference>
<dbReference type="PANTHER" id="PTHR11804:SF84">
    <property type="entry name" value="SACCHAROLYSIN"/>
    <property type="match status" value="1"/>
</dbReference>
<dbReference type="AlphaFoldDB" id="A0A168JC46"/>
<sequence length="718" mass="82139">MAFQPPPQAPPIFTHSPESLSSKTEQVIACNKELVDNIVKNVSVEKAEFSNVLLPFVQGRSAMSLDMNIIGFLRSVTSDAKIREASASAEKTFSDYTTESSMREDSYLLVEAIYRKQKDDPALDAESRFLLEKEYKAYMRMGFGLPPSKRDRLQQIKKRLPELYIAFSKNLGKKKEGIWFTPEELSGVPDDLLETLEKGQESSENEGKMKLTFKPTELRTAQKYCTVAETRKKLFLGYENQCQENLILLQEAIPIRDEAARMLGYADHATFVLEDRMAQTPKIVNDFLDDLRKRLANGAQNELEKLTELKRSEPGCVDPDRYYIWEHSYYSTLMLERDFQLDQKMVSEYFPLQTCLARMLNIFEELFGLVFVKVEGRDRDVISETGNGDDIVWHPDVQLFAVWNDANDHNASAFVGYLYCDLHPREGKFGGAANYTLQQGFATDNGSGRHYPATALVCNFSEPTAKKPSLLKHGEVVTMFHELGHGIHNLVSQTKYGRLHGTNTTRDFVEAPSQMLENWCWISSQIQALSKHWSYLSTEYEKSYMDSGPHTTATRPEEKMPEAMVQSIIRTRYVNDALLNLRMLHYSIFDMAIHQPKSQEEALNMDVSKLFNKLRHDMCMVDDMGDTDNYHWAHGAAIFSHIMGGYDVGLYGYLTSQVYATDMFRTVFSKDPMNKQAGRRYRDIVLKPGGSREPMDLLREFLGREPSNEAFYEELSIA</sequence>
<feature type="compositionally biased region" description="Pro residues" evidence="8">
    <location>
        <begin position="1"/>
        <end position="10"/>
    </location>
</feature>
<evidence type="ECO:0000256" key="6">
    <source>
        <dbReference type="ARBA" id="ARBA00023049"/>
    </source>
</evidence>
<accession>A0A168JC46</accession>
<evidence type="ECO:0000256" key="3">
    <source>
        <dbReference type="ARBA" id="ARBA00022723"/>
    </source>
</evidence>
<dbReference type="InterPro" id="IPR024079">
    <property type="entry name" value="MetalloPept_cat_dom_sf"/>
</dbReference>
<evidence type="ECO:0000256" key="1">
    <source>
        <dbReference type="ARBA" id="ARBA00006040"/>
    </source>
</evidence>
<comment type="caution">
    <text evidence="10">The sequence shown here is derived from an EMBL/GenBank/DDBJ whole genome shotgun (WGS) entry which is preliminary data.</text>
</comment>
<dbReference type="GO" id="GO:0005758">
    <property type="term" value="C:mitochondrial intermembrane space"/>
    <property type="evidence" value="ECO:0007669"/>
    <property type="project" value="TreeGrafter"/>
</dbReference>
<comment type="cofactor">
    <cofactor evidence="7">
        <name>Zn(2+)</name>
        <dbReference type="ChEBI" id="CHEBI:29105"/>
    </cofactor>
    <text evidence="7">Binds 1 zinc ion.</text>
</comment>
<dbReference type="InterPro" id="IPR024077">
    <property type="entry name" value="Neurolysin/TOP_dom2"/>
</dbReference>
<evidence type="ECO:0000256" key="7">
    <source>
        <dbReference type="RuleBase" id="RU003435"/>
    </source>
</evidence>
<dbReference type="Gene3D" id="1.10.1370.10">
    <property type="entry name" value="Neurolysin, domain 3"/>
    <property type="match status" value="1"/>
</dbReference>
<keyword evidence="11" id="KW-1185">Reference proteome</keyword>
<name>A0A168JC46_CORDF</name>
<evidence type="ECO:0000256" key="8">
    <source>
        <dbReference type="SAM" id="MobiDB-lite"/>
    </source>
</evidence>
<dbReference type="GO" id="GO:0006508">
    <property type="term" value="P:proteolysis"/>
    <property type="evidence" value="ECO:0007669"/>
    <property type="project" value="UniProtKB-KW"/>
</dbReference>
<dbReference type="InterPro" id="IPR001567">
    <property type="entry name" value="Pept_M3A_M3B_dom"/>
</dbReference>
<protein>
    <submittedName>
        <fullName evidence="10">Peptidase M3A/M3B</fullName>
    </submittedName>
</protein>
<keyword evidence="3 7" id="KW-0479">Metal-binding</keyword>
<dbReference type="GO" id="GO:0004222">
    <property type="term" value="F:metalloendopeptidase activity"/>
    <property type="evidence" value="ECO:0007669"/>
    <property type="project" value="InterPro"/>
</dbReference>
<feature type="region of interest" description="Disordered" evidence="8">
    <location>
        <begin position="1"/>
        <end position="20"/>
    </location>
</feature>
<evidence type="ECO:0000256" key="4">
    <source>
        <dbReference type="ARBA" id="ARBA00022801"/>
    </source>
</evidence>
<proteinExistence type="inferred from homology"/>
<comment type="similarity">
    <text evidence="1 7">Belongs to the peptidase M3 family.</text>
</comment>
<dbReference type="GO" id="GO:0006518">
    <property type="term" value="P:peptide metabolic process"/>
    <property type="evidence" value="ECO:0007669"/>
    <property type="project" value="TreeGrafter"/>
</dbReference>
<dbReference type="Gene3D" id="1.20.1050.40">
    <property type="entry name" value="Endopeptidase. Chain P, domain 1"/>
    <property type="match status" value="1"/>
</dbReference>
<dbReference type="OrthoDB" id="534666at2759"/>
<dbReference type="InterPro" id="IPR024080">
    <property type="entry name" value="Neurolysin/TOP_N"/>
</dbReference>
<dbReference type="Pfam" id="PF01432">
    <property type="entry name" value="Peptidase_M3"/>
    <property type="match status" value="1"/>
</dbReference>
<evidence type="ECO:0000256" key="5">
    <source>
        <dbReference type="ARBA" id="ARBA00022833"/>
    </source>
</evidence>
<keyword evidence="5 7" id="KW-0862">Zinc</keyword>